<keyword evidence="2" id="KW-0813">Transport</keyword>
<dbReference type="CDD" id="cd03214">
    <property type="entry name" value="ABC_Iron-Siderophores_B12_Hemin"/>
    <property type="match status" value="1"/>
</dbReference>
<dbReference type="Pfam" id="PF00005">
    <property type="entry name" value="ABC_tran"/>
    <property type="match status" value="1"/>
</dbReference>
<evidence type="ECO:0000256" key="3">
    <source>
        <dbReference type="ARBA" id="ARBA00022475"/>
    </source>
</evidence>
<keyword evidence="4" id="KW-0410">Iron transport</keyword>
<keyword evidence="7" id="KW-0408">Iron</keyword>
<comment type="subcellular location">
    <subcellularLocation>
        <location evidence="1">Cell membrane</location>
        <topology evidence="1">Peripheral membrane protein</topology>
    </subcellularLocation>
</comment>
<organism evidence="11 12">
    <name type="scientific">Namhaeicola litoreus</name>
    <dbReference type="NCBI Taxonomy" id="1052145"/>
    <lineage>
        <taxon>Bacteria</taxon>
        <taxon>Pseudomonadati</taxon>
        <taxon>Bacteroidota</taxon>
        <taxon>Flavobacteriia</taxon>
        <taxon>Flavobacteriales</taxon>
        <taxon>Flavobacteriaceae</taxon>
        <taxon>Namhaeicola</taxon>
    </lineage>
</organism>
<comment type="caution">
    <text evidence="11">The sequence shown here is derived from an EMBL/GenBank/DDBJ whole genome shotgun (WGS) entry which is preliminary data.</text>
</comment>
<evidence type="ECO:0000313" key="12">
    <source>
        <dbReference type="Proteomes" id="UP001597201"/>
    </source>
</evidence>
<dbReference type="Gene3D" id="3.40.50.300">
    <property type="entry name" value="P-loop containing nucleotide triphosphate hydrolases"/>
    <property type="match status" value="1"/>
</dbReference>
<keyword evidence="5" id="KW-0547">Nucleotide-binding</keyword>
<evidence type="ECO:0000256" key="1">
    <source>
        <dbReference type="ARBA" id="ARBA00004202"/>
    </source>
</evidence>
<reference evidence="12" key="1">
    <citation type="journal article" date="2019" name="Int. J. Syst. Evol. Microbiol.">
        <title>The Global Catalogue of Microorganisms (GCM) 10K type strain sequencing project: providing services to taxonomists for standard genome sequencing and annotation.</title>
        <authorList>
            <consortium name="The Broad Institute Genomics Platform"/>
            <consortium name="The Broad Institute Genome Sequencing Center for Infectious Disease"/>
            <person name="Wu L."/>
            <person name="Ma J."/>
        </authorList>
    </citation>
    <scope>NUCLEOTIDE SEQUENCE [LARGE SCALE GENOMIC DNA]</scope>
    <source>
        <strain evidence="12">CCUG 61485</strain>
    </source>
</reference>
<keyword evidence="8" id="KW-0406">Ion transport</keyword>
<keyword evidence="9" id="KW-0472">Membrane</keyword>
<accession>A0ABW3Y2A3</accession>
<evidence type="ECO:0000256" key="2">
    <source>
        <dbReference type="ARBA" id="ARBA00022448"/>
    </source>
</evidence>
<name>A0ABW3Y2A3_9FLAO</name>
<dbReference type="InterPro" id="IPR051535">
    <property type="entry name" value="Siderophore_ABC-ATPase"/>
</dbReference>
<keyword evidence="6 11" id="KW-0067">ATP-binding</keyword>
<feature type="domain" description="ABC transporter" evidence="10">
    <location>
        <begin position="8"/>
        <end position="248"/>
    </location>
</feature>
<sequence length="265" mass="29758">MNKTNNILSTEDLTIGYKRNKGNHVVGKSISLALKKGEVVCLMGKNGIGKSTLLRSITGVQENLGGEVFLKEKSLRKFSLSQIAQTISLVLTDKIEPTNLTVFELVALGRHPYTNWLGTLSQKDEETIVFALSKTDLLSLKNTKVNELSDGQMQRVMICRALAQDTPIIILDEPTAHLDIQHKIETFQLLHSFAHELNKAILISTHEIQLSLQIADQLWLMDNQGITTGNVDELVKNGEINRIFDNPSIQFDHQTRLFKFINLKK</sequence>
<evidence type="ECO:0000256" key="9">
    <source>
        <dbReference type="ARBA" id="ARBA00023136"/>
    </source>
</evidence>
<dbReference type="PANTHER" id="PTHR42771:SF2">
    <property type="entry name" value="IRON(3+)-HYDROXAMATE IMPORT ATP-BINDING PROTEIN FHUC"/>
    <property type="match status" value="1"/>
</dbReference>
<dbReference type="InterPro" id="IPR003593">
    <property type="entry name" value="AAA+_ATPase"/>
</dbReference>
<proteinExistence type="predicted"/>
<evidence type="ECO:0000259" key="10">
    <source>
        <dbReference type="PROSITE" id="PS50893"/>
    </source>
</evidence>
<evidence type="ECO:0000313" key="11">
    <source>
        <dbReference type="EMBL" id="MFD1315977.1"/>
    </source>
</evidence>
<keyword evidence="3" id="KW-1003">Cell membrane</keyword>
<dbReference type="EMBL" id="JBHTMY010000003">
    <property type="protein sequence ID" value="MFD1315977.1"/>
    <property type="molecule type" value="Genomic_DNA"/>
</dbReference>
<dbReference type="RefSeq" id="WP_377178665.1">
    <property type="nucleotide sequence ID" value="NZ_JBHTMY010000003.1"/>
</dbReference>
<dbReference type="PANTHER" id="PTHR42771">
    <property type="entry name" value="IRON(3+)-HYDROXAMATE IMPORT ATP-BINDING PROTEIN FHUC"/>
    <property type="match status" value="1"/>
</dbReference>
<evidence type="ECO:0000256" key="6">
    <source>
        <dbReference type="ARBA" id="ARBA00022840"/>
    </source>
</evidence>
<dbReference type="GO" id="GO:0005524">
    <property type="term" value="F:ATP binding"/>
    <property type="evidence" value="ECO:0007669"/>
    <property type="project" value="UniProtKB-KW"/>
</dbReference>
<dbReference type="InterPro" id="IPR003439">
    <property type="entry name" value="ABC_transporter-like_ATP-bd"/>
</dbReference>
<dbReference type="SUPFAM" id="SSF52540">
    <property type="entry name" value="P-loop containing nucleoside triphosphate hydrolases"/>
    <property type="match status" value="1"/>
</dbReference>
<protein>
    <submittedName>
        <fullName evidence="11">ABC transporter ATP-binding protein</fullName>
    </submittedName>
</protein>
<gene>
    <name evidence="11" type="ORF">ACFQ39_10140</name>
</gene>
<evidence type="ECO:0000256" key="8">
    <source>
        <dbReference type="ARBA" id="ARBA00023065"/>
    </source>
</evidence>
<keyword evidence="12" id="KW-1185">Reference proteome</keyword>
<dbReference type="InterPro" id="IPR027417">
    <property type="entry name" value="P-loop_NTPase"/>
</dbReference>
<evidence type="ECO:0000256" key="5">
    <source>
        <dbReference type="ARBA" id="ARBA00022741"/>
    </source>
</evidence>
<dbReference type="PROSITE" id="PS50893">
    <property type="entry name" value="ABC_TRANSPORTER_2"/>
    <property type="match status" value="1"/>
</dbReference>
<dbReference type="Proteomes" id="UP001597201">
    <property type="component" value="Unassembled WGS sequence"/>
</dbReference>
<evidence type="ECO:0000256" key="7">
    <source>
        <dbReference type="ARBA" id="ARBA00023004"/>
    </source>
</evidence>
<dbReference type="SMART" id="SM00382">
    <property type="entry name" value="AAA"/>
    <property type="match status" value="1"/>
</dbReference>
<evidence type="ECO:0000256" key="4">
    <source>
        <dbReference type="ARBA" id="ARBA00022496"/>
    </source>
</evidence>